<evidence type="ECO:0000256" key="4">
    <source>
        <dbReference type="ARBA" id="ARBA00022801"/>
    </source>
</evidence>
<dbReference type="EMBL" id="JAVREI010000027">
    <property type="protein sequence ID" value="MDT0278423.1"/>
    <property type="molecule type" value="Genomic_DNA"/>
</dbReference>
<accession>A0ABU2KE17</accession>
<comment type="cofactor">
    <cofactor evidence="1">
        <name>Zn(2+)</name>
        <dbReference type="ChEBI" id="CHEBI:29105"/>
    </cofactor>
</comment>
<evidence type="ECO:0000256" key="1">
    <source>
        <dbReference type="ARBA" id="ARBA00001947"/>
    </source>
</evidence>
<dbReference type="InterPro" id="IPR032466">
    <property type="entry name" value="Metal_Hydrolase"/>
</dbReference>
<dbReference type="Gene3D" id="3.20.20.140">
    <property type="entry name" value="Metal-dependent hydrolases"/>
    <property type="match status" value="1"/>
</dbReference>
<evidence type="ECO:0000256" key="5">
    <source>
        <dbReference type="ARBA" id="ARBA00022833"/>
    </source>
</evidence>
<keyword evidence="8" id="KW-1185">Reference proteome</keyword>
<feature type="domain" description="Adenosine deaminase" evidence="6">
    <location>
        <begin position="8"/>
        <end position="322"/>
    </location>
</feature>
<evidence type="ECO:0000313" key="8">
    <source>
        <dbReference type="Proteomes" id="UP001183222"/>
    </source>
</evidence>
<dbReference type="PANTHER" id="PTHR43114">
    <property type="entry name" value="ADENINE DEAMINASE"/>
    <property type="match status" value="1"/>
</dbReference>
<proteinExistence type="inferred from homology"/>
<dbReference type="InterPro" id="IPR001365">
    <property type="entry name" value="A_deaminase_dom"/>
</dbReference>
<evidence type="ECO:0000313" key="7">
    <source>
        <dbReference type="EMBL" id="MDT0278423.1"/>
    </source>
</evidence>
<name>A0ABU2KE17_9ACTN</name>
<evidence type="ECO:0000259" key="6">
    <source>
        <dbReference type="Pfam" id="PF00962"/>
    </source>
</evidence>
<dbReference type="RefSeq" id="WP_311347219.1">
    <property type="nucleotide sequence ID" value="NZ_JAVREI010000027.1"/>
</dbReference>
<dbReference type="PANTHER" id="PTHR43114:SF6">
    <property type="entry name" value="ADENINE DEAMINASE"/>
    <property type="match status" value="1"/>
</dbReference>
<keyword evidence="4 7" id="KW-0378">Hydrolase</keyword>
<comment type="caution">
    <text evidence="7">The sequence shown here is derived from an EMBL/GenBank/DDBJ whole genome shotgun (WGS) entry which is preliminary data.</text>
</comment>
<reference evidence="8" key="1">
    <citation type="submission" date="2023-07" db="EMBL/GenBank/DDBJ databases">
        <title>30 novel species of actinomycetes from the DSMZ collection.</title>
        <authorList>
            <person name="Nouioui I."/>
        </authorList>
    </citation>
    <scope>NUCLEOTIDE SEQUENCE [LARGE SCALE GENOMIC DNA]</scope>
    <source>
        <strain evidence="8">DSM 46792</strain>
    </source>
</reference>
<comment type="similarity">
    <text evidence="2">Belongs to the metallo-dependent hydrolases superfamily. Adenosine and AMP deaminases family.</text>
</comment>
<dbReference type="InterPro" id="IPR006330">
    <property type="entry name" value="Ado/ade_deaminase"/>
</dbReference>
<dbReference type="NCBIfam" id="TIGR01430">
    <property type="entry name" value="aden_deam"/>
    <property type="match status" value="1"/>
</dbReference>
<keyword evidence="3" id="KW-0479">Metal-binding</keyword>
<sequence length="327" mass="34693">MRDLSALPTAHLHVHLESTVRPGTARELADDHGVVLPPRTASYAGFAAFAEVNGAVRDCLRRPEDFLRVAREFCADQHAEGVRYAEVTFTAASHGERLGDPEMPLAAVLEGLAAGCAATGLEVQVLLDHPRRRSVERFARTVELAGRYRDRGVVGVGFAGHEEHALAPFAARVARAADAGLHLVHHAGETAGAGSIREALTTGRAERIGHGIRALEDPGLVAELRDRQIALEVCPSSNVALGLVPSLREHPLPALRAAGLAVTLSTDAPAETGWSLPAEYAAVRDVHGWDDQELADLARASVTSSFAPPPVQRRLLTGIDAWLAGPA</sequence>
<dbReference type="Pfam" id="PF00962">
    <property type="entry name" value="A_deaminase"/>
    <property type="match status" value="1"/>
</dbReference>
<gene>
    <name evidence="7" type="primary">add</name>
    <name evidence="7" type="ORF">RM425_21185</name>
</gene>
<evidence type="ECO:0000256" key="2">
    <source>
        <dbReference type="ARBA" id="ARBA00006676"/>
    </source>
</evidence>
<protein>
    <submittedName>
        <fullName evidence="7">Adenosine deaminase</fullName>
        <ecNumber evidence="7">3.5.4.4</ecNumber>
    </submittedName>
</protein>
<dbReference type="SUPFAM" id="SSF51556">
    <property type="entry name" value="Metallo-dependent hydrolases"/>
    <property type="match status" value="1"/>
</dbReference>
<organism evidence="7 8">
    <name type="scientific">Blastococcus goldschmidtiae</name>
    <dbReference type="NCBI Taxonomy" id="3075546"/>
    <lineage>
        <taxon>Bacteria</taxon>
        <taxon>Bacillati</taxon>
        <taxon>Actinomycetota</taxon>
        <taxon>Actinomycetes</taxon>
        <taxon>Geodermatophilales</taxon>
        <taxon>Geodermatophilaceae</taxon>
        <taxon>Blastococcus</taxon>
    </lineage>
</organism>
<dbReference type="Proteomes" id="UP001183222">
    <property type="component" value="Unassembled WGS sequence"/>
</dbReference>
<dbReference type="GO" id="GO:0016787">
    <property type="term" value="F:hydrolase activity"/>
    <property type="evidence" value="ECO:0007669"/>
    <property type="project" value="UniProtKB-KW"/>
</dbReference>
<keyword evidence="5" id="KW-0862">Zinc</keyword>
<evidence type="ECO:0000256" key="3">
    <source>
        <dbReference type="ARBA" id="ARBA00022723"/>
    </source>
</evidence>
<dbReference type="EC" id="3.5.4.4" evidence="7"/>